<dbReference type="PANTHER" id="PTHR23406:SF73">
    <property type="entry name" value="NAD-DEPENDENT MALIC ENZYME 2, MITOCHONDRIAL"/>
    <property type="match status" value="1"/>
</dbReference>
<comment type="caution">
    <text evidence="2">The sequence shown here is derived from an EMBL/GenBank/DDBJ whole genome shotgun (WGS) entry which is preliminary data.</text>
</comment>
<evidence type="ECO:0000313" key="3">
    <source>
        <dbReference type="Proteomes" id="UP000593564"/>
    </source>
</evidence>
<feature type="domain" description="Malic enzyme N-terminal" evidence="1">
    <location>
        <begin position="102"/>
        <end position="239"/>
    </location>
</feature>
<evidence type="ECO:0000259" key="1">
    <source>
        <dbReference type="SMART" id="SM01274"/>
    </source>
</evidence>
<gene>
    <name evidence="2" type="ORF">HYC85_009223</name>
</gene>
<sequence>MSPSTHQSSPTAYVASASSSSVASAPSSSSNWFLDSATTSHMTNDLTNLSYYQPYSGPDQVAIGDGNTLPITHTVHFFWFSSPQSISSSTSSQTAFPIPASSAPISASSPSQISSPSDLPIAHFPPLSVAAPSISVAAPPISVAAPSPLSAPAPSQVDMIVLTDGSCILGLGDLGVQGTGIPIGKLDMYVAAAGINPQRHPQLEGKEYLSIVDEFMEAIHARRPKAIVQWAFERLQRYQKRFCMLNDDMQGTAGVGLAGLLGTVRAQGRPLTDFVNQKIVVVGAGRWLGLITTERKGAGPAAAPFAKAPGEIKGLGLREGANLVEVPCFIYYRGRDSECYFVSSNEKAPKIIRSQFLNFALALVKARSIITNQVSLHYAKDYIPTDIGSDSDLVDCVNLKGFSNCFDCMANTTINIRDITAEVGAAVVRAVVVEELAEGHCDVEPRELSVLLRWILGNSSLKFWWILEWLIVVIRHQRYGFNIGQDNSEVKTGLEEAHRGWFNLGMDSLGCVGQFVLRSSDSSFARACVWLQT</sequence>
<proteinExistence type="predicted"/>
<reference evidence="3" key="1">
    <citation type="journal article" date="2020" name="Nat. Commun.">
        <title>Genome assembly of wild tea tree DASZ reveals pedigree and selection history of tea varieties.</title>
        <authorList>
            <person name="Zhang W."/>
            <person name="Zhang Y."/>
            <person name="Qiu H."/>
            <person name="Guo Y."/>
            <person name="Wan H."/>
            <person name="Zhang X."/>
            <person name="Scossa F."/>
            <person name="Alseekh S."/>
            <person name="Zhang Q."/>
            <person name="Wang P."/>
            <person name="Xu L."/>
            <person name="Schmidt M.H."/>
            <person name="Jia X."/>
            <person name="Li D."/>
            <person name="Zhu A."/>
            <person name="Guo F."/>
            <person name="Chen W."/>
            <person name="Ni D."/>
            <person name="Usadel B."/>
            <person name="Fernie A.R."/>
            <person name="Wen W."/>
        </authorList>
    </citation>
    <scope>NUCLEOTIDE SEQUENCE [LARGE SCALE GENOMIC DNA]</scope>
    <source>
        <strain evidence="3">cv. G240</strain>
    </source>
</reference>
<dbReference type="EMBL" id="JACBKZ010000004">
    <property type="protein sequence ID" value="KAF5951279.1"/>
    <property type="molecule type" value="Genomic_DNA"/>
</dbReference>
<dbReference type="AlphaFoldDB" id="A0A7J7HF05"/>
<organism evidence="2 3">
    <name type="scientific">Camellia sinensis</name>
    <name type="common">Tea plant</name>
    <name type="synonym">Thea sinensis</name>
    <dbReference type="NCBI Taxonomy" id="4442"/>
    <lineage>
        <taxon>Eukaryota</taxon>
        <taxon>Viridiplantae</taxon>
        <taxon>Streptophyta</taxon>
        <taxon>Embryophyta</taxon>
        <taxon>Tracheophyta</taxon>
        <taxon>Spermatophyta</taxon>
        <taxon>Magnoliopsida</taxon>
        <taxon>eudicotyledons</taxon>
        <taxon>Gunneridae</taxon>
        <taxon>Pentapetalae</taxon>
        <taxon>asterids</taxon>
        <taxon>Ericales</taxon>
        <taxon>Theaceae</taxon>
        <taxon>Camellia</taxon>
    </lineage>
</organism>
<dbReference type="InterPro" id="IPR046346">
    <property type="entry name" value="Aminoacid_DH-like_N_sf"/>
</dbReference>
<reference evidence="2 3" key="2">
    <citation type="submission" date="2020-07" db="EMBL/GenBank/DDBJ databases">
        <title>Genome assembly of wild tea tree DASZ reveals pedigree and selection history of tea varieties.</title>
        <authorList>
            <person name="Zhang W."/>
        </authorList>
    </citation>
    <scope>NUCLEOTIDE SEQUENCE [LARGE SCALE GENOMIC DNA]</scope>
    <source>
        <strain evidence="3">cv. G240</strain>
        <tissue evidence="2">Leaf</tissue>
    </source>
</reference>
<protein>
    <recommendedName>
        <fullName evidence="1">Malic enzyme N-terminal domain-containing protein</fullName>
    </recommendedName>
</protein>
<keyword evidence="3" id="KW-1185">Reference proteome</keyword>
<name>A0A7J7HF05_CAMSI</name>
<dbReference type="InterPro" id="IPR012301">
    <property type="entry name" value="Malic_N_dom"/>
</dbReference>
<dbReference type="Proteomes" id="UP000593564">
    <property type="component" value="Unassembled WGS sequence"/>
</dbReference>
<dbReference type="SMART" id="SM01274">
    <property type="entry name" value="malic"/>
    <property type="match status" value="1"/>
</dbReference>
<dbReference type="Gene3D" id="3.40.50.720">
    <property type="entry name" value="NAD(P)-binding Rossmann-like Domain"/>
    <property type="match status" value="1"/>
</dbReference>
<dbReference type="InterPro" id="IPR037062">
    <property type="entry name" value="Malic_N_dom_sf"/>
</dbReference>
<dbReference type="Gene3D" id="3.40.50.10380">
    <property type="entry name" value="Malic enzyme, N-terminal domain"/>
    <property type="match status" value="2"/>
</dbReference>
<evidence type="ECO:0000313" key="2">
    <source>
        <dbReference type="EMBL" id="KAF5951279.1"/>
    </source>
</evidence>
<dbReference type="PANTHER" id="PTHR23406">
    <property type="entry name" value="MALIC ENZYME-RELATED"/>
    <property type="match status" value="1"/>
</dbReference>
<dbReference type="GO" id="GO:0006108">
    <property type="term" value="P:malate metabolic process"/>
    <property type="evidence" value="ECO:0007669"/>
    <property type="project" value="TreeGrafter"/>
</dbReference>
<dbReference type="GO" id="GO:0004471">
    <property type="term" value="F:malate dehydrogenase (decarboxylating) (NAD+) activity"/>
    <property type="evidence" value="ECO:0007669"/>
    <property type="project" value="TreeGrafter"/>
</dbReference>
<accession>A0A7J7HF05</accession>
<dbReference type="GO" id="GO:0005739">
    <property type="term" value="C:mitochondrion"/>
    <property type="evidence" value="ECO:0007669"/>
    <property type="project" value="TreeGrafter"/>
</dbReference>
<dbReference type="SUPFAM" id="SSF53223">
    <property type="entry name" value="Aminoacid dehydrogenase-like, N-terminal domain"/>
    <property type="match status" value="1"/>
</dbReference>
<dbReference type="Pfam" id="PF00390">
    <property type="entry name" value="malic"/>
    <property type="match status" value="1"/>
</dbReference>